<accession>A0A067MCJ2</accession>
<organism evidence="2 3">
    <name type="scientific">Botryobasidium botryosum (strain FD-172 SS1)</name>
    <dbReference type="NCBI Taxonomy" id="930990"/>
    <lineage>
        <taxon>Eukaryota</taxon>
        <taxon>Fungi</taxon>
        <taxon>Dikarya</taxon>
        <taxon>Basidiomycota</taxon>
        <taxon>Agaricomycotina</taxon>
        <taxon>Agaricomycetes</taxon>
        <taxon>Cantharellales</taxon>
        <taxon>Botryobasidiaceae</taxon>
        <taxon>Botryobasidium</taxon>
    </lineage>
</organism>
<name>A0A067MCJ2_BOTB1</name>
<feature type="region of interest" description="Disordered" evidence="1">
    <location>
        <begin position="100"/>
        <end position="121"/>
    </location>
</feature>
<dbReference type="AlphaFoldDB" id="A0A067MCJ2"/>
<feature type="region of interest" description="Disordered" evidence="1">
    <location>
        <begin position="27"/>
        <end position="56"/>
    </location>
</feature>
<dbReference type="Proteomes" id="UP000027195">
    <property type="component" value="Unassembled WGS sequence"/>
</dbReference>
<reference evidence="3" key="1">
    <citation type="journal article" date="2014" name="Proc. Natl. Acad. Sci. U.S.A.">
        <title>Extensive sampling of basidiomycete genomes demonstrates inadequacy of the white-rot/brown-rot paradigm for wood decay fungi.</title>
        <authorList>
            <person name="Riley R."/>
            <person name="Salamov A.A."/>
            <person name="Brown D.W."/>
            <person name="Nagy L.G."/>
            <person name="Floudas D."/>
            <person name="Held B.W."/>
            <person name="Levasseur A."/>
            <person name="Lombard V."/>
            <person name="Morin E."/>
            <person name="Otillar R."/>
            <person name="Lindquist E.A."/>
            <person name="Sun H."/>
            <person name="LaButti K.M."/>
            <person name="Schmutz J."/>
            <person name="Jabbour D."/>
            <person name="Luo H."/>
            <person name="Baker S.E."/>
            <person name="Pisabarro A.G."/>
            <person name="Walton J.D."/>
            <person name="Blanchette R.A."/>
            <person name="Henrissat B."/>
            <person name="Martin F."/>
            <person name="Cullen D."/>
            <person name="Hibbett D.S."/>
            <person name="Grigoriev I.V."/>
        </authorList>
    </citation>
    <scope>NUCLEOTIDE SEQUENCE [LARGE SCALE GENOMIC DNA]</scope>
    <source>
        <strain evidence="3">FD-172 SS1</strain>
    </source>
</reference>
<protein>
    <submittedName>
        <fullName evidence="2">Uncharacterized protein</fullName>
    </submittedName>
</protein>
<keyword evidence="3" id="KW-1185">Reference proteome</keyword>
<evidence type="ECO:0000256" key="1">
    <source>
        <dbReference type="SAM" id="MobiDB-lite"/>
    </source>
</evidence>
<evidence type="ECO:0000313" key="2">
    <source>
        <dbReference type="EMBL" id="KDQ09296.1"/>
    </source>
</evidence>
<dbReference type="InParanoid" id="A0A067MCJ2"/>
<proteinExistence type="predicted"/>
<dbReference type="EMBL" id="KL198080">
    <property type="protein sequence ID" value="KDQ09296.1"/>
    <property type="molecule type" value="Genomic_DNA"/>
</dbReference>
<sequence length="144" mass="15466">MLAMTAGVICSCRAYLHLADFYGESWRGKGSTQTPPRGGMFGISPTNTAPTADDGKEIQFAPRSGQISTIAGTGIKITTERSVISTDGGQYSTVHFNPAFGEPILETPESPSSYNDHKPHDIEMGHVRSTVTLGRLETQSKPHD</sequence>
<evidence type="ECO:0000313" key="3">
    <source>
        <dbReference type="Proteomes" id="UP000027195"/>
    </source>
</evidence>
<gene>
    <name evidence="2" type="ORF">BOTBODRAFT_37202</name>
</gene>
<dbReference type="HOGENOM" id="CLU_1796155_0_0_1"/>